<name>A0ABR0ULD5_REHGL</name>
<dbReference type="InterPro" id="IPR001739">
    <property type="entry name" value="Methyl_CpG_DNA-bd"/>
</dbReference>
<dbReference type="PANTHER" id="PTHR12396">
    <property type="entry name" value="METHYL-CPG BINDING PROTEIN, MBD"/>
    <property type="match status" value="1"/>
</dbReference>
<comment type="caution">
    <text evidence="7">The sequence shown here is derived from an EMBL/GenBank/DDBJ whole genome shotgun (WGS) entry which is preliminary data.</text>
</comment>
<keyword evidence="8" id="KW-1185">Reference proteome</keyword>
<dbReference type="InterPro" id="IPR016177">
    <property type="entry name" value="DNA-bd_dom_sf"/>
</dbReference>
<comment type="subcellular location">
    <subcellularLocation>
        <location evidence="1">Nucleus</location>
    </subcellularLocation>
</comment>
<dbReference type="SUPFAM" id="SSF54171">
    <property type="entry name" value="DNA-binding domain"/>
    <property type="match status" value="1"/>
</dbReference>
<keyword evidence="4" id="KW-0804">Transcription</keyword>
<keyword evidence="2" id="KW-0805">Transcription regulation</keyword>
<accession>A0ABR0ULD5</accession>
<evidence type="ECO:0000256" key="1">
    <source>
        <dbReference type="ARBA" id="ARBA00004123"/>
    </source>
</evidence>
<evidence type="ECO:0000313" key="8">
    <source>
        <dbReference type="Proteomes" id="UP001318860"/>
    </source>
</evidence>
<protein>
    <recommendedName>
        <fullName evidence="6">MBD domain-containing protein</fullName>
    </recommendedName>
</protein>
<evidence type="ECO:0000256" key="2">
    <source>
        <dbReference type="ARBA" id="ARBA00023015"/>
    </source>
</evidence>
<dbReference type="PANTHER" id="PTHR12396:SF38">
    <property type="entry name" value="METHYL-CPG-BINDING DOMAIN-CONTAINING PROTEIN 7"/>
    <property type="match status" value="1"/>
</dbReference>
<keyword evidence="3" id="KW-0238">DNA-binding</keyword>
<evidence type="ECO:0000256" key="5">
    <source>
        <dbReference type="ARBA" id="ARBA00023242"/>
    </source>
</evidence>
<gene>
    <name evidence="7" type="ORF">DH2020_042808</name>
</gene>
<dbReference type="EMBL" id="JABTTQ020002552">
    <property type="protein sequence ID" value="KAK6123443.1"/>
    <property type="molecule type" value="Genomic_DNA"/>
</dbReference>
<dbReference type="Gene3D" id="3.30.890.10">
    <property type="entry name" value="Methyl-cpg-binding Protein 2, Chain A"/>
    <property type="match status" value="1"/>
</dbReference>
<dbReference type="Pfam" id="PF01429">
    <property type="entry name" value="MBD"/>
    <property type="match status" value="1"/>
</dbReference>
<keyword evidence="5" id="KW-0539">Nucleus</keyword>
<evidence type="ECO:0000259" key="6">
    <source>
        <dbReference type="PROSITE" id="PS50982"/>
    </source>
</evidence>
<proteinExistence type="predicted"/>
<sequence>MPRQLLRLDDELSQSHLAMVPSEKTAPTAPVVLPDGWIVEEVPRRYGRGTDKYYYEPGTGQKFRSLVSVERHLAELEENAPLSKALEEIKENKPLSKVFKLENLTKNSKKKHCPEKTQASSFIGPPMKVNWVLASPQGDVWNPFISESLVPDAVKQQWTNRFMLFMNDENSNFQT</sequence>
<evidence type="ECO:0000313" key="7">
    <source>
        <dbReference type="EMBL" id="KAK6123443.1"/>
    </source>
</evidence>
<organism evidence="7 8">
    <name type="scientific">Rehmannia glutinosa</name>
    <name type="common">Chinese foxglove</name>
    <dbReference type="NCBI Taxonomy" id="99300"/>
    <lineage>
        <taxon>Eukaryota</taxon>
        <taxon>Viridiplantae</taxon>
        <taxon>Streptophyta</taxon>
        <taxon>Embryophyta</taxon>
        <taxon>Tracheophyta</taxon>
        <taxon>Spermatophyta</taxon>
        <taxon>Magnoliopsida</taxon>
        <taxon>eudicotyledons</taxon>
        <taxon>Gunneridae</taxon>
        <taxon>Pentapetalae</taxon>
        <taxon>asterids</taxon>
        <taxon>lamiids</taxon>
        <taxon>Lamiales</taxon>
        <taxon>Orobanchaceae</taxon>
        <taxon>Rehmannieae</taxon>
        <taxon>Rehmannia</taxon>
    </lineage>
</organism>
<feature type="domain" description="MBD" evidence="6">
    <location>
        <begin position="23"/>
        <end position="94"/>
    </location>
</feature>
<evidence type="ECO:0000256" key="3">
    <source>
        <dbReference type="ARBA" id="ARBA00023125"/>
    </source>
</evidence>
<dbReference type="PROSITE" id="PS50982">
    <property type="entry name" value="MBD"/>
    <property type="match status" value="1"/>
</dbReference>
<reference evidence="7 8" key="1">
    <citation type="journal article" date="2021" name="Comput. Struct. Biotechnol. J.">
        <title>De novo genome assembly of the potent medicinal plant Rehmannia glutinosa using nanopore technology.</title>
        <authorList>
            <person name="Ma L."/>
            <person name="Dong C."/>
            <person name="Song C."/>
            <person name="Wang X."/>
            <person name="Zheng X."/>
            <person name="Niu Y."/>
            <person name="Chen S."/>
            <person name="Feng W."/>
        </authorList>
    </citation>
    <scope>NUCLEOTIDE SEQUENCE [LARGE SCALE GENOMIC DNA]</scope>
    <source>
        <strain evidence="7">DH-2019</strain>
    </source>
</reference>
<dbReference type="Proteomes" id="UP001318860">
    <property type="component" value="Unassembled WGS sequence"/>
</dbReference>
<evidence type="ECO:0000256" key="4">
    <source>
        <dbReference type="ARBA" id="ARBA00023163"/>
    </source>
</evidence>